<dbReference type="InterPro" id="IPR013785">
    <property type="entry name" value="Aldolase_TIM"/>
</dbReference>
<evidence type="ECO:0000313" key="3">
    <source>
        <dbReference type="Proteomes" id="UP000799438"/>
    </source>
</evidence>
<dbReference type="OrthoDB" id="276546at2759"/>
<proteinExistence type="predicted"/>
<dbReference type="PANTHER" id="PTHR22893">
    <property type="entry name" value="NADH OXIDOREDUCTASE-RELATED"/>
    <property type="match status" value="1"/>
</dbReference>
<dbReference type="Pfam" id="PF00724">
    <property type="entry name" value="Oxidored_FMN"/>
    <property type="match status" value="1"/>
</dbReference>
<dbReference type="Proteomes" id="UP000799438">
    <property type="component" value="Unassembled WGS sequence"/>
</dbReference>
<dbReference type="GO" id="GO:0010181">
    <property type="term" value="F:FMN binding"/>
    <property type="evidence" value="ECO:0007669"/>
    <property type="project" value="InterPro"/>
</dbReference>
<dbReference type="FunFam" id="3.20.20.70:FF:000138">
    <property type="entry name" value="NADPH dehydrogenase 1"/>
    <property type="match status" value="1"/>
</dbReference>
<protein>
    <recommendedName>
        <fullName evidence="1">NADH:flavin oxidoreductase/NADH oxidase N-terminal domain-containing protein</fullName>
    </recommendedName>
</protein>
<gene>
    <name evidence="2" type="ORF">K452DRAFT_275770</name>
</gene>
<keyword evidence="3" id="KW-1185">Reference proteome</keyword>
<name>A0A6A6B8C3_9PEZI</name>
<dbReference type="SUPFAM" id="SSF51395">
    <property type="entry name" value="FMN-linked oxidoreductases"/>
    <property type="match status" value="1"/>
</dbReference>
<accession>A0A6A6B8C3</accession>
<dbReference type="Gene3D" id="3.20.20.70">
    <property type="entry name" value="Aldolase class I"/>
    <property type="match status" value="1"/>
</dbReference>
<evidence type="ECO:0000259" key="1">
    <source>
        <dbReference type="Pfam" id="PF00724"/>
    </source>
</evidence>
<dbReference type="CDD" id="cd02933">
    <property type="entry name" value="OYE_like_FMN"/>
    <property type="match status" value="1"/>
</dbReference>
<feature type="domain" description="NADH:flavin oxidoreductase/NADH oxidase N-terminal" evidence="1">
    <location>
        <begin position="9"/>
        <end position="352"/>
    </location>
</feature>
<dbReference type="GeneID" id="54296744"/>
<dbReference type="InterPro" id="IPR001155">
    <property type="entry name" value="OxRdtase_FMN_N"/>
</dbReference>
<dbReference type="GO" id="GO:0003959">
    <property type="term" value="F:NADPH dehydrogenase activity"/>
    <property type="evidence" value="ECO:0007669"/>
    <property type="project" value="TreeGrafter"/>
</dbReference>
<dbReference type="AlphaFoldDB" id="A0A6A6B8C3"/>
<sequence length="392" mass="43320">MTMATANSKLFAPIKIGASDLEHRLVMAPLTRFRATDEHVPTELMAQYYAQRAIVPGTLILSEASFVSARAGGYANIPGLWSDEQLSQWKKITDAVHAKGSKIWVQLWGLGRAAWPDPVGSGGAVKNEEFDFKNGFVSASDVPMAEGLPTPRALSEEEIWGFVNDYATAAKGAVEKGGFDGVEIHGAHGYLIDQFTQDVSNKRTDAWGGSIEKRSRFAIEVSKAVVNAVGADRVGIRLSPWSNFQGMRMAEPIPQFAYLITQLREQKLAFLHLVEPRVAGVIDRDPQGESLDFALQAWGKERPVLIAGGFKPAGAYEAVEDKYRDYEAAIVFGRFFISNPDLVYRVKKGIELAPYDRTTFYKQKHMQAEPGYVDYPFSKEFVEEFGKPAEAA</sequence>
<reference evidence="2" key="1">
    <citation type="journal article" date="2020" name="Stud. Mycol.">
        <title>101 Dothideomycetes genomes: a test case for predicting lifestyles and emergence of pathogens.</title>
        <authorList>
            <person name="Haridas S."/>
            <person name="Albert R."/>
            <person name="Binder M."/>
            <person name="Bloem J."/>
            <person name="Labutti K."/>
            <person name="Salamov A."/>
            <person name="Andreopoulos B."/>
            <person name="Baker S."/>
            <person name="Barry K."/>
            <person name="Bills G."/>
            <person name="Bluhm B."/>
            <person name="Cannon C."/>
            <person name="Castanera R."/>
            <person name="Culley D."/>
            <person name="Daum C."/>
            <person name="Ezra D."/>
            <person name="Gonzalez J."/>
            <person name="Henrissat B."/>
            <person name="Kuo A."/>
            <person name="Liang C."/>
            <person name="Lipzen A."/>
            <person name="Lutzoni F."/>
            <person name="Magnuson J."/>
            <person name="Mondo S."/>
            <person name="Nolan M."/>
            <person name="Ohm R."/>
            <person name="Pangilinan J."/>
            <person name="Park H.-J."/>
            <person name="Ramirez L."/>
            <person name="Alfaro M."/>
            <person name="Sun H."/>
            <person name="Tritt A."/>
            <person name="Yoshinaga Y."/>
            <person name="Zwiers L.-H."/>
            <person name="Turgeon B."/>
            <person name="Goodwin S."/>
            <person name="Spatafora J."/>
            <person name="Crous P."/>
            <person name="Grigoriev I."/>
        </authorList>
    </citation>
    <scope>NUCLEOTIDE SEQUENCE</scope>
    <source>
        <strain evidence="2">CBS 121167</strain>
    </source>
</reference>
<evidence type="ECO:0000313" key="2">
    <source>
        <dbReference type="EMBL" id="KAF2139454.1"/>
    </source>
</evidence>
<dbReference type="PANTHER" id="PTHR22893:SF91">
    <property type="entry name" value="NADPH DEHYDROGENASE 2-RELATED"/>
    <property type="match status" value="1"/>
</dbReference>
<dbReference type="RefSeq" id="XP_033395167.1">
    <property type="nucleotide sequence ID" value="XM_033539248.1"/>
</dbReference>
<dbReference type="InterPro" id="IPR045247">
    <property type="entry name" value="Oye-like"/>
</dbReference>
<dbReference type="EMBL" id="ML995493">
    <property type="protein sequence ID" value="KAF2139454.1"/>
    <property type="molecule type" value="Genomic_DNA"/>
</dbReference>
<organism evidence="2 3">
    <name type="scientific">Aplosporella prunicola CBS 121167</name>
    <dbReference type="NCBI Taxonomy" id="1176127"/>
    <lineage>
        <taxon>Eukaryota</taxon>
        <taxon>Fungi</taxon>
        <taxon>Dikarya</taxon>
        <taxon>Ascomycota</taxon>
        <taxon>Pezizomycotina</taxon>
        <taxon>Dothideomycetes</taxon>
        <taxon>Dothideomycetes incertae sedis</taxon>
        <taxon>Botryosphaeriales</taxon>
        <taxon>Aplosporellaceae</taxon>
        <taxon>Aplosporella</taxon>
    </lineage>
</organism>